<comment type="similarity">
    <text evidence="10">Belongs to the DHHC palmitoyltransferase family.</text>
</comment>
<dbReference type="PANTHER" id="PTHR12246">
    <property type="entry name" value="PALMITOYLTRANSFERASE ZDHHC16"/>
    <property type="match status" value="1"/>
</dbReference>
<protein>
    <recommendedName>
        <fullName evidence="10">Palmitoyltransferase</fullName>
        <ecNumber evidence="10">2.3.1.225</ecNumber>
    </recommendedName>
</protein>
<evidence type="ECO:0000256" key="1">
    <source>
        <dbReference type="ARBA" id="ARBA00004141"/>
    </source>
</evidence>
<dbReference type="STRING" id="240176.A8NKH8"/>
<keyword evidence="4 10" id="KW-1133">Transmembrane helix</keyword>
<comment type="subcellular location">
    <subcellularLocation>
        <location evidence="1">Membrane</location>
        <topology evidence="1">Multi-pass membrane protein</topology>
    </subcellularLocation>
</comment>
<keyword evidence="3 10" id="KW-0812">Transmembrane</keyword>
<proteinExistence type="inferred from homology"/>
<dbReference type="VEuPathDB" id="FungiDB:CC1G_02190"/>
<dbReference type="GeneID" id="6010969"/>
<feature type="compositionally biased region" description="Polar residues" evidence="11">
    <location>
        <begin position="181"/>
        <end position="192"/>
    </location>
</feature>
<accession>A8NKH8</accession>
<dbReference type="Proteomes" id="UP000001861">
    <property type="component" value="Unassembled WGS sequence"/>
</dbReference>
<keyword evidence="5 10" id="KW-0472">Membrane</keyword>
<evidence type="ECO:0000256" key="6">
    <source>
        <dbReference type="ARBA" id="ARBA00023139"/>
    </source>
</evidence>
<evidence type="ECO:0000256" key="3">
    <source>
        <dbReference type="ARBA" id="ARBA00022692"/>
    </source>
</evidence>
<keyword evidence="6" id="KW-0564">Palmitate</keyword>
<evidence type="ECO:0000256" key="7">
    <source>
        <dbReference type="ARBA" id="ARBA00023288"/>
    </source>
</evidence>
<dbReference type="OrthoDB" id="1436450at2759"/>
<feature type="domain" description="Palmitoyltransferase DHHC" evidence="12">
    <location>
        <begin position="339"/>
        <end position="459"/>
    </location>
</feature>
<comment type="caution">
    <text evidence="13">The sequence shown here is derived from an EMBL/GenBank/DDBJ whole genome shotgun (WGS) entry which is preliminary data.</text>
</comment>
<dbReference type="OMA" id="TEGNIWW"/>
<evidence type="ECO:0000256" key="10">
    <source>
        <dbReference type="RuleBase" id="RU079119"/>
    </source>
</evidence>
<evidence type="ECO:0000256" key="2">
    <source>
        <dbReference type="ARBA" id="ARBA00022679"/>
    </source>
</evidence>
<reference evidence="13 14" key="1">
    <citation type="journal article" date="2010" name="Proc. Natl. Acad. Sci. U.S.A.">
        <title>Insights into evolution of multicellular fungi from the assembled chromosomes of the mushroom Coprinopsis cinerea (Coprinus cinereus).</title>
        <authorList>
            <person name="Stajich J.E."/>
            <person name="Wilke S.K."/>
            <person name="Ahren D."/>
            <person name="Au C.H."/>
            <person name="Birren B.W."/>
            <person name="Borodovsky M."/>
            <person name="Burns C."/>
            <person name="Canback B."/>
            <person name="Casselton L.A."/>
            <person name="Cheng C.K."/>
            <person name="Deng J."/>
            <person name="Dietrich F.S."/>
            <person name="Fargo D.C."/>
            <person name="Farman M.L."/>
            <person name="Gathman A.C."/>
            <person name="Goldberg J."/>
            <person name="Guigo R."/>
            <person name="Hoegger P.J."/>
            <person name="Hooker J.B."/>
            <person name="Huggins A."/>
            <person name="James T.Y."/>
            <person name="Kamada T."/>
            <person name="Kilaru S."/>
            <person name="Kodira C."/>
            <person name="Kues U."/>
            <person name="Kupfer D."/>
            <person name="Kwan H.S."/>
            <person name="Lomsadze A."/>
            <person name="Li W."/>
            <person name="Lilly W.W."/>
            <person name="Ma L.J."/>
            <person name="Mackey A.J."/>
            <person name="Manning G."/>
            <person name="Martin F."/>
            <person name="Muraguchi H."/>
            <person name="Natvig D.O."/>
            <person name="Palmerini H."/>
            <person name="Ramesh M.A."/>
            <person name="Rehmeyer C.J."/>
            <person name="Roe B.A."/>
            <person name="Shenoy N."/>
            <person name="Stanke M."/>
            <person name="Ter-Hovhannisyan V."/>
            <person name="Tunlid A."/>
            <person name="Velagapudi R."/>
            <person name="Vision T.J."/>
            <person name="Zeng Q."/>
            <person name="Zolan M.E."/>
            <person name="Pukkila P.J."/>
        </authorList>
    </citation>
    <scope>NUCLEOTIDE SEQUENCE [LARGE SCALE GENOMIC DNA]</scope>
    <source>
        <strain evidence="14">Okayama-7 / 130 / ATCC MYA-4618 / FGSC 9003</strain>
    </source>
</reference>
<dbReference type="Pfam" id="PF01529">
    <property type="entry name" value="DHHC"/>
    <property type="match status" value="1"/>
</dbReference>
<organism evidence="13 14">
    <name type="scientific">Coprinopsis cinerea (strain Okayama-7 / 130 / ATCC MYA-4618 / FGSC 9003)</name>
    <name type="common">Inky cap fungus</name>
    <name type="synonym">Hormographiella aspergillata</name>
    <dbReference type="NCBI Taxonomy" id="240176"/>
    <lineage>
        <taxon>Eukaryota</taxon>
        <taxon>Fungi</taxon>
        <taxon>Dikarya</taxon>
        <taxon>Basidiomycota</taxon>
        <taxon>Agaricomycotina</taxon>
        <taxon>Agaricomycetes</taxon>
        <taxon>Agaricomycetidae</taxon>
        <taxon>Agaricales</taxon>
        <taxon>Agaricineae</taxon>
        <taxon>Psathyrellaceae</taxon>
        <taxon>Coprinopsis</taxon>
    </lineage>
</organism>
<feature type="compositionally biased region" description="Polar residues" evidence="11">
    <location>
        <begin position="160"/>
        <end position="172"/>
    </location>
</feature>
<evidence type="ECO:0000256" key="8">
    <source>
        <dbReference type="ARBA" id="ARBA00023315"/>
    </source>
</evidence>
<keyword evidence="8 10" id="KW-0012">Acyltransferase</keyword>
<dbReference type="GO" id="GO:0019706">
    <property type="term" value="F:protein-cysteine S-palmitoyltransferase activity"/>
    <property type="evidence" value="ECO:0007669"/>
    <property type="project" value="UniProtKB-EC"/>
</dbReference>
<evidence type="ECO:0000256" key="4">
    <source>
        <dbReference type="ARBA" id="ARBA00022989"/>
    </source>
</evidence>
<evidence type="ECO:0000313" key="14">
    <source>
        <dbReference type="Proteomes" id="UP000001861"/>
    </source>
</evidence>
<feature type="region of interest" description="Disordered" evidence="11">
    <location>
        <begin position="141"/>
        <end position="274"/>
    </location>
</feature>
<dbReference type="GO" id="GO:0016020">
    <property type="term" value="C:membrane"/>
    <property type="evidence" value="ECO:0007669"/>
    <property type="project" value="UniProtKB-SubCell"/>
</dbReference>
<name>A8NKH8_COPC7</name>
<dbReference type="RefSeq" id="XP_001834454.2">
    <property type="nucleotide sequence ID" value="XM_001834402.2"/>
</dbReference>
<dbReference type="EMBL" id="AACS02000010">
    <property type="protein sequence ID" value="EAU87431.2"/>
    <property type="molecule type" value="Genomic_DNA"/>
</dbReference>
<sequence>MSEDRSCCGVVEESAARARARRYDDPKPQPWLVLKLMVAVTLGIMGYAGYVYIGVFVVPMLEERPRTVAGRDVGIALLVPFSVLYAWMVWAYAKVVLTSPGYARDYVEKTQKPMIQQSALAALYPLQTDDMNAIARPSYEDILKATGPPPPSPPKPPPGSISQSNSMASVPQGSAPGMGRTASTITIRSGSSHGRIRFDAGEMANPTLHEDTDEERTAVWSADNSPPAARPSTAGSAASTVPDIEVQAGTLDAPGVPSVPAPQRRRRKTGKSGDRDTPLCLKLLFCCWGSQGNDNADQMERGEYDKSPAKIRKKRRAPPKPKMWIARRPPMTPYLHAAHRYCDKEGFVKPYRTHHCRSCGTCVLKYDHHCPWIGQCVGARNHKFFFNFCVAAFFLTAYVFGTMLAYTAIAHTRGPSIDTSPHQFVIIALSAVFAIFTFALAISHAWLIMHGQTTVENMQIRTMKHRESQQLNNAFGFCQFQAKYLTRKEWDKEWGELDTEGHLWWIGVPIGRSKSDGLDYPVNPRFDPEGRWRKREEWPPEFR</sequence>
<dbReference type="AlphaFoldDB" id="A8NKH8"/>
<keyword evidence="7" id="KW-0449">Lipoprotein</keyword>
<keyword evidence="2 10" id="KW-0808">Transferase</keyword>
<evidence type="ECO:0000313" key="13">
    <source>
        <dbReference type="EMBL" id="EAU87431.2"/>
    </source>
</evidence>
<dbReference type="EC" id="2.3.1.225" evidence="10"/>
<feature type="transmembrane region" description="Helical" evidence="10">
    <location>
        <begin position="31"/>
        <end position="53"/>
    </location>
</feature>
<dbReference type="PROSITE" id="PS50216">
    <property type="entry name" value="DHHC"/>
    <property type="match status" value="1"/>
</dbReference>
<dbReference type="KEGG" id="cci:CC1G_02190"/>
<dbReference type="InterPro" id="IPR001594">
    <property type="entry name" value="Palmitoyltrfase_DHHC"/>
</dbReference>
<keyword evidence="14" id="KW-1185">Reference proteome</keyword>
<comment type="catalytic activity">
    <reaction evidence="9 10">
        <text>L-cysteinyl-[protein] + hexadecanoyl-CoA = S-hexadecanoyl-L-cysteinyl-[protein] + CoA</text>
        <dbReference type="Rhea" id="RHEA:36683"/>
        <dbReference type="Rhea" id="RHEA-COMP:10131"/>
        <dbReference type="Rhea" id="RHEA-COMP:11032"/>
        <dbReference type="ChEBI" id="CHEBI:29950"/>
        <dbReference type="ChEBI" id="CHEBI:57287"/>
        <dbReference type="ChEBI" id="CHEBI:57379"/>
        <dbReference type="ChEBI" id="CHEBI:74151"/>
        <dbReference type="EC" id="2.3.1.225"/>
    </reaction>
</comment>
<evidence type="ECO:0000256" key="11">
    <source>
        <dbReference type="SAM" id="MobiDB-lite"/>
    </source>
</evidence>
<feature type="transmembrane region" description="Helical" evidence="10">
    <location>
        <begin position="384"/>
        <end position="409"/>
    </location>
</feature>
<dbReference type="InParanoid" id="A8NKH8"/>
<feature type="transmembrane region" description="Helical" evidence="10">
    <location>
        <begin position="73"/>
        <end position="93"/>
    </location>
</feature>
<feature type="transmembrane region" description="Helical" evidence="10">
    <location>
        <begin position="424"/>
        <end position="449"/>
    </location>
</feature>
<feature type="compositionally biased region" description="Pro residues" evidence="11">
    <location>
        <begin position="147"/>
        <end position="159"/>
    </location>
</feature>
<evidence type="ECO:0000256" key="5">
    <source>
        <dbReference type="ARBA" id="ARBA00023136"/>
    </source>
</evidence>
<dbReference type="eggNOG" id="KOG1315">
    <property type="taxonomic scope" value="Eukaryota"/>
</dbReference>
<dbReference type="HOGENOM" id="CLU_023534_0_0_1"/>
<gene>
    <name evidence="13" type="ORF">CC1G_02190</name>
</gene>
<evidence type="ECO:0000256" key="9">
    <source>
        <dbReference type="ARBA" id="ARBA00048048"/>
    </source>
</evidence>
<evidence type="ECO:0000259" key="12">
    <source>
        <dbReference type="Pfam" id="PF01529"/>
    </source>
</evidence>
<comment type="domain">
    <text evidence="10">The DHHC domain is required for palmitoyltransferase activity.</text>
</comment>
<dbReference type="InterPro" id="IPR039859">
    <property type="entry name" value="PFA4/ZDH16/20/ERF2-like"/>
</dbReference>